<feature type="transmembrane region" description="Helical" evidence="5">
    <location>
        <begin position="176"/>
        <end position="195"/>
    </location>
</feature>
<dbReference type="Proteomes" id="UP000807469">
    <property type="component" value="Unassembled WGS sequence"/>
</dbReference>
<reference evidence="7" key="1">
    <citation type="submission" date="2020-11" db="EMBL/GenBank/DDBJ databases">
        <authorList>
            <consortium name="DOE Joint Genome Institute"/>
            <person name="Ahrendt S."/>
            <person name="Riley R."/>
            <person name="Andreopoulos W."/>
            <person name="Labutti K."/>
            <person name="Pangilinan J."/>
            <person name="Ruiz-Duenas F.J."/>
            <person name="Barrasa J.M."/>
            <person name="Sanchez-Garcia M."/>
            <person name="Camarero S."/>
            <person name="Miyauchi S."/>
            <person name="Serrano A."/>
            <person name="Linde D."/>
            <person name="Babiker R."/>
            <person name="Drula E."/>
            <person name="Ayuso-Fernandez I."/>
            <person name="Pacheco R."/>
            <person name="Padilla G."/>
            <person name="Ferreira P."/>
            <person name="Barriuso J."/>
            <person name="Kellner H."/>
            <person name="Castanera R."/>
            <person name="Alfaro M."/>
            <person name="Ramirez L."/>
            <person name="Pisabarro A.G."/>
            <person name="Kuo A."/>
            <person name="Tritt A."/>
            <person name="Lipzen A."/>
            <person name="He G."/>
            <person name="Yan M."/>
            <person name="Ng V."/>
            <person name="Cullen D."/>
            <person name="Martin F."/>
            <person name="Rosso M.-N."/>
            <person name="Henrissat B."/>
            <person name="Hibbett D."/>
            <person name="Martinez A.T."/>
            <person name="Grigoriev I.V."/>
        </authorList>
    </citation>
    <scope>NUCLEOTIDE SEQUENCE</scope>
    <source>
        <strain evidence="7">CIRM-BRFM 674</strain>
    </source>
</reference>
<comment type="caution">
    <text evidence="5">Lacks conserved residue(s) required for the propagation of feature annotation.</text>
</comment>
<evidence type="ECO:0000256" key="2">
    <source>
        <dbReference type="ARBA" id="ARBA00022692"/>
    </source>
</evidence>
<dbReference type="PANTHER" id="PTHR12714">
    <property type="entry name" value="PROTEIN-S ISOPRENYLCYSTEINE O-METHYLTRANSFERASE"/>
    <property type="match status" value="1"/>
</dbReference>
<keyword evidence="5" id="KW-0949">S-adenosyl-L-methionine</keyword>
<gene>
    <name evidence="7" type="ORF">BDN70DRAFT_797737</name>
</gene>
<evidence type="ECO:0000256" key="5">
    <source>
        <dbReference type="RuleBase" id="RU362022"/>
    </source>
</evidence>
<keyword evidence="3 5" id="KW-1133">Transmembrane helix</keyword>
<comment type="catalytic activity">
    <reaction evidence="5">
        <text>[protein]-C-terminal S-[(2E,6E)-farnesyl]-L-cysteine + S-adenosyl-L-methionine = [protein]-C-terminal S-[(2E,6E)-farnesyl]-L-cysteine methyl ester + S-adenosyl-L-homocysteine</text>
        <dbReference type="Rhea" id="RHEA:21672"/>
        <dbReference type="Rhea" id="RHEA-COMP:12125"/>
        <dbReference type="Rhea" id="RHEA-COMP:12126"/>
        <dbReference type="ChEBI" id="CHEBI:57856"/>
        <dbReference type="ChEBI" id="CHEBI:59789"/>
        <dbReference type="ChEBI" id="CHEBI:90510"/>
        <dbReference type="ChEBI" id="CHEBI:90511"/>
        <dbReference type="EC" id="2.1.1.100"/>
    </reaction>
</comment>
<dbReference type="InterPro" id="IPR007269">
    <property type="entry name" value="ICMT_MeTrfase"/>
</dbReference>
<keyword evidence="2 5" id="KW-0812">Transmembrane</keyword>
<dbReference type="EMBL" id="MU155143">
    <property type="protein sequence ID" value="KAF9484416.1"/>
    <property type="molecule type" value="Genomic_DNA"/>
</dbReference>
<accession>A0A9P6CXR8</accession>
<keyword evidence="8" id="KW-1185">Reference proteome</keyword>
<comment type="similarity">
    <text evidence="5">Belongs to the class VI-like SAM-binding methyltransferase superfamily. Isoprenylcysteine carboxyl methyltransferase family.</text>
</comment>
<feature type="region of interest" description="Disordered" evidence="6">
    <location>
        <begin position="1"/>
        <end position="23"/>
    </location>
</feature>
<keyword evidence="5" id="KW-0808">Transferase</keyword>
<proteinExistence type="inferred from homology"/>
<keyword evidence="5" id="KW-0489">Methyltransferase</keyword>
<dbReference type="AlphaFoldDB" id="A0A9P6CXR8"/>
<evidence type="ECO:0000256" key="4">
    <source>
        <dbReference type="ARBA" id="ARBA00023136"/>
    </source>
</evidence>
<evidence type="ECO:0000256" key="6">
    <source>
        <dbReference type="SAM" id="MobiDB-lite"/>
    </source>
</evidence>
<feature type="transmembrane region" description="Helical" evidence="5">
    <location>
        <begin position="87"/>
        <end position="104"/>
    </location>
</feature>
<evidence type="ECO:0000313" key="7">
    <source>
        <dbReference type="EMBL" id="KAF9484416.1"/>
    </source>
</evidence>
<comment type="caution">
    <text evidence="7">The sequence shown here is derived from an EMBL/GenBank/DDBJ whole genome shotgun (WGS) entry which is preliminary data.</text>
</comment>
<evidence type="ECO:0000256" key="1">
    <source>
        <dbReference type="ARBA" id="ARBA00004141"/>
    </source>
</evidence>
<dbReference type="OrthoDB" id="422086at2759"/>
<dbReference type="Gene3D" id="1.20.120.1630">
    <property type="match status" value="1"/>
</dbReference>
<dbReference type="GO" id="GO:0004671">
    <property type="term" value="F:protein C-terminal S-isoprenylcysteine carboxyl O-methyltransferase activity"/>
    <property type="evidence" value="ECO:0007669"/>
    <property type="project" value="UniProtKB-EC"/>
</dbReference>
<dbReference type="EC" id="2.1.1.100" evidence="5"/>
<feature type="transmembrane region" description="Helical" evidence="5">
    <location>
        <begin position="138"/>
        <end position="155"/>
    </location>
</feature>
<dbReference type="Pfam" id="PF04140">
    <property type="entry name" value="ICMT"/>
    <property type="match status" value="1"/>
</dbReference>
<protein>
    <recommendedName>
        <fullName evidence="5">Protein-S-isoprenylcysteine O-methyltransferase</fullName>
        <ecNumber evidence="5">2.1.1.100</ecNumber>
    </recommendedName>
</protein>
<dbReference type="GO" id="GO:0032259">
    <property type="term" value="P:methylation"/>
    <property type="evidence" value="ECO:0007669"/>
    <property type="project" value="UniProtKB-KW"/>
</dbReference>
<dbReference type="PANTHER" id="PTHR12714:SF9">
    <property type="entry name" value="PROTEIN-S-ISOPRENYLCYSTEINE O-METHYLTRANSFERASE"/>
    <property type="match status" value="1"/>
</dbReference>
<sequence length="224" mass="24780">MVGFHTAATPPHPPPNVTENAPSTSMEVFLKQRSGQCAVKSVCWIAALAEVAVIISTEHPESWLFKKTLTLLVPLPGSQENIHLSPLFLLGTLMASLGGCIRWYCYRALGNLFTFEMSIRNEHKLVTDGPYGVVRHPGYSGILLAVIGIIFWHASPGSWARECGIFQNTLGRIAGCTYLALTTTILFGLISRMAAEDAALRRVFGVQWDDWARRVPYKLIPWVI</sequence>
<name>A0A9P6CXR8_9AGAR</name>
<keyword evidence="4 5" id="KW-0472">Membrane</keyword>
<evidence type="ECO:0000256" key="3">
    <source>
        <dbReference type="ARBA" id="ARBA00022989"/>
    </source>
</evidence>
<keyword evidence="5" id="KW-0256">Endoplasmic reticulum</keyword>
<evidence type="ECO:0000313" key="8">
    <source>
        <dbReference type="Proteomes" id="UP000807469"/>
    </source>
</evidence>
<organism evidence="7 8">
    <name type="scientific">Pholiota conissans</name>
    <dbReference type="NCBI Taxonomy" id="109636"/>
    <lineage>
        <taxon>Eukaryota</taxon>
        <taxon>Fungi</taxon>
        <taxon>Dikarya</taxon>
        <taxon>Basidiomycota</taxon>
        <taxon>Agaricomycotina</taxon>
        <taxon>Agaricomycetes</taxon>
        <taxon>Agaricomycetidae</taxon>
        <taxon>Agaricales</taxon>
        <taxon>Agaricineae</taxon>
        <taxon>Strophariaceae</taxon>
        <taxon>Pholiota</taxon>
    </lineage>
</organism>
<comment type="subcellular location">
    <subcellularLocation>
        <location evidence="5">Endoplasmic reticulum membrane</location>
        <topology evidence="5">Multi-pass membrane protein</topology>
    </subcellularLocation>
    <subcellularLocation>
        <location evidence="1">Membrane</location>
        <topology evidence="1">Multi-pass membrane protein</topology>
    </subcellularLocation>
</comment>
<dbReference type="GO" id="GO:0005789">
    <property type="term" value="C:endoplasmic reticulum membrane"/>
    <property type="evidence" value="ECO:0007669"/>
    <property type="project" value="UniProtKB-SubCell"/>
</dbReference>